<dbReference type="CDD" id="cd03230">
    <property type="entry name" value="ABC_DR_subfamily_A"/>
    <property type="match status" value="1"/>
</dbReference>
<dbReference type="EMBL" id="JALPRY010000008">
    <property type="protein sequence ID" value="MCK8779798.1"/>
    <property type="molecule type" value="Genomic_DNA"/>
</dbReference>
<dbReference type="InterPro" id="IPR050763">
    <property type="entry name" value="ABC_transporter_ATP-binding"/>
</dbReference>
<feature type="domain" description="ABC transporter" evidence="6">
    <location>
        <begin position="8"/>
        <end position="235"/>
    </location>
</feature>
<evidence type="ECO:0000256" key="1">
    <source>
        <dbReference type="ARBA" id="ARBA00005417"/>
    </source>
</evidence>
<keyword evidence="3" id="KW-0536">Nodulation</keyword>
<comment type="similarity">
    <text evidence="1">Belongs to the ABC transporter superfamily.</text>
</comment>
<dbReference type="InterPro" id="IPR003439">
    <property type="entry name" value="ABC_transporter-like_ATP-bd"/>
</dbReference>
<keyword evidence="5 7" id="KW-0067">ATP-binding</keyword>
<accession>A0ABT0IPK3</accession>
<comment type="caution">
    <text evidence="7">The sequence shown here is derived from an EMBL/GenBank/DDBJ whole genome shotgun (WGS) entry which is preliminary data.</text>
</comment>
<evidence type="ECO:0000313" key="7">
    <source>
        <dbReference type="EMBL" id="MCK8779798.1"/>
    </source>
</evidence>
<dbReference type="PROSITE" id="PS50893">
    <property type="entry name" value="ABC_TRANSPORTER_2"/>
    <property type="match status" value="1"/>
</dbReference>
<dbReference type="PANTHER" id="PTHR42711">
    <property type="entry name" value="ABC TRANSPORTER ATP-BINDING PROTEIN"/>
    <property type="match status" value="1"/>
</dbReference>
<sequence length="315" mass="33912">MIESAAALEVRDLRARYGDKDVLKGIDLTVERGELFGLLGGNGAGKTTFVRTICGRLRPVAGTIDIAGQSKRQDLSRSIGLVPQEIALYPHLTVYENLEVFGRISGLTRAQTKAAIEEVGHVSNLHERGNDLVETLSGGWKRRANIAAAILHHPALLILDEPMVGVDLDARNSLESFIKRLSTRGMGILLVTHDLQQAESLCDRVGFLHDGVIAPQGAPRALLDAAFGAQSEIILEFGQRLSPVQEKVLHKLCFSSAGGAPNWSRVGEGSIVEVSAVLQHAGLSPREIRLRRPGLDSLLLQLSHPVGWTAGEDAA</sequence>
<reference evidence="7 8" key="1">
    <citation type="submission" date="2022-04" db="EMBL/GenBank/DDBJ databases">
        <title>Rhizobium coralii sp. nov., isolated from coral Turbinaria peltata.</title>
        <authorList>
            <person name="Sun H."/>
        </authorList>
    </citation>
    <scope>NUCLEOTIDE SEQUENCE [LARGE SCALE GENOMIC DNA]</scope>
    <source>
        <strain evidence="7 8">NTR19</strain>
    </source>
</reference>
<dbReference type="Proteomes" id="UP001202827">
    <property type="component" value="Unassembled WGS sequence"/>
</dbReference>
<keyword evidence="2" id="KW-0813">Transport</keyword>
<evidence type="ECO:0000256" key="3">
    <source>
        <dbReference type="ARBA" id="ARBA00022458"/>
    </source>
</evidence>
<dbReference type="GO" id="GO:0005524">
    <property type="term" value="F:ATP binding"/>
    <property type="evidence" value="ECO:0007669"/>
    <property type="project" value="UniProtKB-KW"/>
</dbReference>
<evidence type="ECO:0000259" key="6">
    <source>
        <dbReference type="PROSITE" id="PS50893"/>
    </source>
</evidence>
<dbReference type="RefSeq" id="WP_248682501.1">
    <property type="nucleotide sequence ID" value="NZ_JALPRY010000008.1"/>
</dbReference>
<name>A0ABT0IPK3_9HYPH</name>
<dbReference type="PROSITE" id="PS00211">
    <property type="entry name" value="ABC_TRANSPORTER_1"/>
    <property type="match status" value="1"/>
</dbReference>
<dbReference type="SUPFAM" id="SSF52540">
    <property type="entry name" value="P-loop containing nucleoside triphosphate hydrolases"/>
    <property type="match status" value="1"/>
</dbReference>
<dbReference type="InterPro" id="IPR027417">
    <property type="entry name" value="P-loop_NTPase"/>
</dbReference>
<dbReference type="SMART" id="SM00382">
    <property type="entry name" value="AAA"/>
    <property type="match status" value="1"/>
</dbReference>
<evidence type="ECO:0000256" key="5">
    <source>
        <dbReference type="ARBA" id="ARBA00022840"/>
    </source>
</evidence>
<evidence type="ECO:0000313" key="8">
    <source>
        <dbReference type="Proteomes" id="UP001202827"/>
    </source>
</evidence>
<dbReference type="Gene3D" id="3.40.50.300">
    <property type="entry name" value="P-loop containing nucleotide triphosphate hydrolases"/>
    <property type="match status" value="1"/>
</dbReference>
<dbReference type="Pfam" id="PF00005">
    <property type="entry name" value="ABC_tran"/>
    <property type="match status" value="1"/>
</dbReference>
<evidence type="ECO:0000256" key="2">
    <source>
        <dbReference type="ARBA" id="ARBA00022448"/>
    </source>
</evidence>
<dbReference type="InterPro" id="IPR017871">
    <property type="entry name" value="ABC_transporter-like_CS"/>
</dbReference>
<gene>
    <name evidence="7" type="ORF">M0654_07335</name>
</gene>
<protein>
    <submittedName>
        <fullName evidence="7">ABC transporter ATP-binding protein</fullName>
    </submittedName>
</protein>
<dbReference type="PANTHER" id="PTHR42711:SF5">
    <property type="entry name" value="ABC TRANSPORTER ATP-BINDING PROTEIN NATA"/>
    <property type="match status" value="1"/>
</dbReference>
<organism evidence="7 8">
    <name type="scientific">Neorhizobium turbinariae</name>
    <dbReference type="NCBI Taxonomy" id="2937795"/>
    <lineage>
        <taxon>Bacteria</taxon>
        <taxon>Pseudomonadati</taxon>
        <taxon>Pseudomonadota</taxon>
        <taxon>Alphaproteobacteria</taxon>
        <taxon>Hyphomicrobiales</taxon>
        <taxon>Rhizobiaceae</taxon>
        <taxon>Rhizobium/Agrobacterium group</taxon>
        <taxon>Neorhizobium</taxon>
    </lineage>
</organism>
<evidence type="ECO:0000256" key="4">
    <source>
        <dbReference type="ARBA" id="ARBA00022741"/>
    </source>
</evidence>
<keyword evidence="8" id="KW-1185">Reference proteome</keyword>
<proteinExistence type="inferred from homology"/>
<dbReference type="InterPro" id="IPR003593">
    <property type="entry name" value="AAA+_ATPase"/>
</dbReference>
<keyword evidence="4" id="KW-0547">Nucleotide-binding</keyword>